<organism evidence="2 3">
    <name type="scientific">Alteromonas sediminis</name>
    <dbReference type="NCBI Taxonomy" id="2259342"/>
    <lineage>
        <taxon>Bacteria</taxon>
        <taxon>Pseudomonadati</taxon>
        <taxon>Pseudomonadota</taxon>
        <taxon>Gammaproteobacteria</taxon>
        <taxon>Alteromonadales</taxon>
        <taxon>Alteromonadaceae</taxon>
        <taxon>Alteromonas/Salinimonas group</taxon>
        <taxon>Alteromonas</taxon>
    </lineage>
</organism>
<dbReference type="Pfam" id="PF12146">
    <property type="entry name" value="Hydrolase_4"/>
    <property type="match status" value="1"/>
</dbReference>
<sequence length="211" mass="23277">MLLRLIFLITIFLHAIKLGHTAENKVWPLKDGYLVDVDSTSIKSIEGNKIGDVLLLHQCNRDKTMWLELIQLLAVQGISSTWLDYRGFGRSVALNRDYSHSSNDRARLVVDIPQVFAQWLDNVGSLHPKVIVGASCGAGQAVALANFGADIQGLVLISPALRDFWSGKEGFSLFLSTTTVPVFSIVAKYVHILADHEHSFWTNVNTDSGTS</sequence>
<dbReference type="InterPro" id="IPR029058">
    <property type="entry name" value="AB_hydrolase_fold"/>
</dbReference>
<dbReference type="InterPro" id="IPR022742">
    <property type="entry name" value="Hydrolase_4"/>
</dbReference>
<evidence type="ECO:0000313" key="2">
    <source>
        <dbReference type="EMBL" id="RPJ68800.1"/>
    </source>
</evidence>
<gene>
    <name evidence="2" type="ORF">DRW07_05265</name>
</gene>
<accession>A0A3N5Y555</accession>
<evidence type="ECO:0000259" key="1">
    <source>
        <dbReference type="Pfam" id="PF12146"/>
    </source>
</evidence>
<reference evidence="2 3" key="1">
    <citation type="submission" date="2018-11" db="EMBL/GenBank/DDBJ databases">
        <authorList>
            <person name="Ye M.-Q."/>
            <person name="Du Z.-J."/>
        </authorList>
    </citation>
    <scope>NUCLEOTIDE SEQUENCE [LARGE SCALE GENOMIC DNA]</scope>
    <source>
        <strain evidence="2 3">U0105</strain>
    </source>
</reference>
<dbReference type="OrthoDB" id="6313977at2"/>
<dbReference type="AlphaFoldDB" id="A0A3N5Y555"/>
<evidence type="ECO:0000313" key="3">
    <source>
        <dbReference type="Proteomes" id="UP000275281"/>
    </source>
</evidence>
<dbReference type="RefSeq" id="WP_124026800.1">
    <property type="nucleotide sequence ID" value="NZ_JBHRSN010000005.1"/>
</dbReference>
<name>A0A3N5Y555_9ALTE</name>
<feature type="domain" description="Serine aminopeptidase S33" evidence="1">
    <location>
        <begin position="51"/>
        <end position="163"/>
    </location>
</feature>
<proteinExistence type="predicted"/>
<dbReference type="Gene3D" id="3.40.50.1820">
    <property type="entry name" value="alpha/beta hydrolase"/>
    <property type="match status" value="1"/>
</dbReference>
<dbReference type="Proteomes" id="UP000275281">
    <property type="component" value="Unassembled WGS sequence"/>
</dbReference>
<keyword evidence="3" id="KW-1185">Reference proteome</keyword>
<comment type="caution">
    <text evidence="2">The sequence shown here is derived from an EMBL/GenBank/DDBJ whole genome shotgun (WGS) entry which is preliminary data.</text>
</comment>
<dbReference type="EMBL" id="RPOK01000001">
    <property type="protein sequence ID" value="RPJ68800.1"/>
    <property type="molecule type" value="Genomic_DNA"/>
</dbReference>
<protein>
    <recommendedName>
        <fullName evidence="1">Serine aminopeptidase S33 domain-containing protein</fullName>
    </recommendedName>
</protein>
<dbReference type="SUPFAM" id="SSF53474">
    <property type="entry name" value="alpha/beta-Hydrolases"/>
    <property type="match status" value="1"/>
</dbReference>